<evidence type="ECO:0000313" key="2">
    <source>
        <dbReference type="Proteomes" id="UP000789366"/>
    </source>
</evidence>
<dbReference type="Proteomes" id="UP000789366">
    <property type="component" value="Unassembled WGS sequence"/>
</dbReference>
<accession>A0ACA9R470</accession>
<feature type="non-terminal residue" evidence="1">
    <location>
        <position position="1"/>
    </location>
</feature>
<keyword evidence="2" id="KW-1185">Reference proteome</keyword>
<proteinExistence type="predicted"/>
<name>A0ACA9R470_9GLOM</name>
<dbReference type="EMBL" id="CAJVPW010057525">
    <property type="protein sequence ID" value="CAG8776620.1"/>
    <property type="molecule type" value="Genomic_DNA"/>
</dbReference>
<sequence length="151" mass="17752">SRYTPYTPYTLYNLESMTASDYQGHKISLSVRFNDTDWLLAVYMIITNLISSKFICEILYKQTDKLSEEFPFGTISSKCEHVASWCLKCLVIYIRETQHQCPICKIKLTDQEFNNYCLIWDNASFKIDLENFSQTDTKLSEQNIDSEIFYV</sequence>
<feature type="non-terminal residue" evidence="1">
    <location>
        <position position="151"/>
    </location>
</feature>
<organism evidence="1 2">
    <name type="scientific">Cetraspora pellucida</name>
    <dbReference type="NCBI Taxonomy" id="1433469"/>
    <lineage>
        <taxon>Eukaryota</taxon>
        <taxon>Fungi</taxon>
        <taxon>Fungi incertae sedis</taxon>
        <taxon>Mucoromycota</taxon>
        <taxon>Glomeromycotina</taxon>
        <taxon>Glomeromycetes</taxon>
        <taxon>Diversisporales</taxon>
        <taxon>Gigasporaceae</taxon>
        <taxon>Cetraspora</taxon>
    </lineage>
</organism>
<protein>
    <submittedName>
        <fullName evidence="1">6042_t:CDS:1</fullName>
    </submittedName>
</protein>
<comment type="caution">
    <text evidence="1">The sequence shown here is derived from an EMBL/GenBank/DDBJ whole genome shotgun (WGS) entry which is preliminary data.</text>
</comment>
<gene>
    <name evidence="1" type="ORF">SPELUC_LOCUS16106</name>
</gene>
<evidence type="ECO:0000313" key="1">
    <source>
        <dbReference type="EMBL" id="CAG8776620.1"/>
    </source>
</evidence>
<reference evidence="1" key="1">
    <citation type="submission" date="2021-06" db="EMBL/GenBank/DDBJ databases">
        <authorList>
            <person name="Kallberg Y."/>
            <person name="Tangrot J."/>
            <person name="Rosling A."/>
        </authorList>
    </citation>
    <scope>NUCLEOTIDE SEQUENCE</scope>
    <source>
        <strain evidence="1">28 12/20/2015</strain>
    </source>
</reference>